<reference evidence="1 2" key="1">
    <citation type="journal article" date="2023" name="G3 (Bethesda)">
        <title>A chromosome-level genome assembly of Zasmidium syzygii isolated from banana leaves.</title>
        <authorList>
            <person name="van Westerhoven A.C."/>
            <person name="Mehrabi R."/>
            <person name="Talebi R."/>
            <person name="Steentjes M.B.F."/>
            <person name="Corcolon B."/>
            <person name="Chong P.A."/>
            <person name="Kema G.H.J."/>
            <person name="Seidl M.F."/>
        </authorList>
    </citation>
    <scope>NUCLEOTIDE SEQUENCE [LARGE SCALE GENOMIC DNA]</scope>
    <source>
        <strain evidence="1 2">P124</strain>
    </source>
</reference>
<gene>
    <name evidence="1" type="ORF">PRZ48_014075</name>
</gene>
<sequence>MASKAEQVCYIAALPEANAEIQTGIDKLIYFGNPETASNLHAVNVTVNARPRLAFSTRVSCLGRKDGIYPRLSTAPGMR</sequence>
<dbReference type="EMBL" id="JAXOVC010000013">
    <property type="protein sequence ID" value="KAK4494719.1"/>
    <property type="molecule type" value="Genomic_DNA"/>
</dbReference>
<comment type="caution">
    <text evidence="1">The sequence shown here is derived from an EMBL/GenBank/DDBJ whole genome shotgun (WGS) entry which is preliminary data.</text>
</comment>
<protein>
    <submittedName>
        <fullName evidence="1">Uncharacterized protein</fullName>
    </submittedName>
</protein>
<dbReference type="Proteomes" id="UP001305779">
    <property type="component" value="Unassembled WGS sequence"/>
</dbReference>
<evidence type="ECO:0000313" key="1">
    <source>
        <dbReference type="EMBL" id="KAK4494719.1"/>
    </source>
</evidence>
<evidence type="ECO:0000313" key="2">
    <source>
        <dbReference type="Proteomes" id="UP001305779"/>
    </source>
</evidence>
<name>A0ABR0DZY7_ZASCE</name>
<keyword evidence="2" id="KW-1185">Reference proteome</keyword>
<proteinExistence type="predicted"/>
<organism evidence="1 2">
    <name type="scientific">Zasmidium cellare</name>
    <name type="common">Wine cellar mold</name>
    <name type="synonym">Racodium cellare</name>
    <dbReference type="NCBI Taxonomy" id="395010"/>
    <lineage>
        <taxon>Eukaryota</taxon>
        <taxon>Fungi</taxon>
        <taxon>Dikarya</taxon>
        <taxon>Ascomycota</taxon>
        <taxon>Pezizomycotina</taxon>
        <taxon>Dothideomycetes</taxon>
        <taxon>Dothideomycetidae</taxon>
        <taxon>Mycosphaerellales</taxon>
        <taxon>Mycosphaerellaceae</taxon>
        <taxon>Zasmidium</taxon>
    </lineage>
</organism>
<accession>A0ABR0DZY7</accession>